<dbReference type="EMBL" id="CP065321">
    <property type="protein sequence ID" value="QQR30205.1"/>
    <property type="molecule type" value="Genomic_DNA"/>
</dbReference>
<dbReference type="InterPro" id="IPR041073">
    <property type="entry name" value="MobL"/>
</dbReference>
<gene>
    <name evidence="2" type="ORF">ADH66_09835</name>
    <name evidence="3" type="ORF">I5Q82_00160</name>
</gene>
<dbReference type="KEGG" id="amur:ADH66_09835"/>
<sequence length="170" mass="19298">MAICEGCIRKEPNRLICKELQVYPAKQDSENGQKDKQVISLHREDTERLGYNNAEAWRELVRRNVTELAEAQKIDISSLQWYGAFHNTTHHPHMHLSVLRDVLLIVFSLVIPIFTGVTGIFWAAPAADVIAIIITSTVMVRLWKELKVPDENVQESRTALKASRPGPTFP</sequence>
<keyword evidence="1" id="KW-0472">Membrane</keyword>
<evidence type="ECO:0000313" key="3">
    <source>
        <dbReference type="EMBL" id="QQR30205.1"/>
    </source>
</evidence>
<evidence type="ECO:0008006" key="6">
    <source>
        <dbReference type="Google" id="ProtNLM"/>
    </source>
</evidence>
<reference evidence="2" key="1">
    <citation type="journal article" date="2017" name="Genome Announc.">
        <title>High-Quality Whole-Genome Sequences of the Oligo-Mouse-Microbiota Bacterial Community.</title>
        <authorList>
            <person name="Garzetti D."/>
            <person name="Brugiroux S."/>
            <person name="Bunk B."/>
            <person name="Pukall R."/>
            <person name="McCoy K.D."/>
            <person name="Macpherson A.J."/>
            <person name="Stecher B."/>
        </authorList>
    </citation>
    <scope>NUCLEOTIDE SEQUENCE</scope>
    <source>
        <strain evidence="2">KB18</strain>
    </source>
</reference>
<protein>
    <recommendedName>
        <fullName evidence="6">Cation-transporting P-type ATPase N-terminal domain-containing protein</fullName>
    </recommendedName>
</protein>
<evidence type="ECO:0000256" key="1">
    <source>
        <dbReference type="SAM" id="Phobius"/>
    </source>
</evidence>
<keyword evidence="1" id="KW-1133">Transmembrane helix</keyword>
<feature type="transmembrane region" description="Helical" evidence="1">
    <location>
        <begin position="98"/>
        <end position="114"/>
    </location>
</feature>
<proteinExistence type="predicted"/>
<reference evidence="3 5" key="3">
    <citation type="submission" date="2020-11" db="EMBL/GenBank/DDBJ databases">
        <title>Closed and high quality bacterial genomes of the OMM12 community.</title>
        <authorList>
            <person name="Marbouty M."/>
            <person name="Lamy-Besnier Q."/>
            <person name="Debarbieux L."/>
            <person name="Koszul R."/>
        </authorList>
    </citation>
    <scope>NUCLEOTIDE SEQUENCE [LARGE SCALE GENOMIC DNA]</scope>
    <source>
        <strain evidence="3 5">KB18</strain>
    </source>
</reference>
<reference evidence="4" key="2">
    <citation type="submission" date="2017-05" db="EMBL/GenBank/DDBJ databases">
        <title>Improved OligoMM genomes.</title>
        <authorList>
            <person name="Garzetti D."/>
        </authorList>
    </citation>
    <scope>NUCLEOTIDE SEQUENCE [LARGE SCALE GENOMIC DNA]</scope>
    <source>
        <strain evidence="4">KB18</strain>
    </source>
</reference>
<accession>A0A1Z2XR68</accession>
<dbReference type="Proteomes" id="UP000596035">
    <property type="component" value="Chromosome"/>
</dbReference>
<dbReference type="Pfam" id="PF18555">
    <property type="entry name" value="MobL"/>
    <property type="match status" value="1"/>
</dbReference>
<dbReference type="Proteomes" id="UP000196710">
    <property type="component" value="Chromosome"/>
</dbReference>
<organism evidence="3 5">
    <name type="scientific">Acutalibacter muris</name>
    <dbReference type="NCBI Taxonomy" id="1796620"/>
    <lineage>
        <taxon>Bacteria</taxon>
        <taxon>Bacillati</taxon>
        <taxon>Bacillota</taxon>
        <taxon>Clostridia</taxon>
        <taxon>Eubacteriales</taxon>
        <taxon>Acutalibacteraceae</taxon>
        <taxon>Acutalibacter</taxon>
    </lineage>
</organism>
<name>A0A1Z2XR68_9FIRM</name>
<dbReference type="EMBL" id="CP021422">
    <property type="protein sequence ID" value="ASB40925.1"/>
    <property type="molecule type" value="Genomic_DNA"/>
</dbReference>
<keyword evidence="4" id="KW-1185">Reference proteome</keyword>
<evidence type="ECO:0000313" key="4">
    <source>
        <dbReference type="Proteomes" id="UP000196710"/>
    </source>
</evidence>
<dbReference type="RefSeq" id="WP_066541290.1">
    <property type="nucleotide sequence ID" value="NZ_CP021422.1"/>
</dbReference>
<dbReference type="AlphaFoldDB" id="A0A1Z2XR68"/>
<evidence type="ECO:0000313" key="2">
    <source>
        <dbReference type="EMBL" id="ASB40925.1"/>
    </source>
</evidence>
<evidence type="ECO:0000313" key="5">
    <source>
        <dbReference type="Proteomes" id="UP000596035"/>
    </source>
</evidence>
<keyword evidence="1" id="KW-0812">Transmembrane</keyword>